<dbReference type="Pfam" id="PF01844">
    <property type="entry name" value="HNH"/>
    <property type="match status" value="1"/>
</dbReference>
<feature type="domain" description="HNH" evidence="1">
    <location>
        <begin position="154"/>
        <end position="210"/>
    </location>
</feature>
<dbReference type="InterPro" id="IPR002711">
    <property type="entry name" value="HNH"/>
</dbReference>
<keyword evidence="2" id="KW-0255">Endonuclease</keyword>
<dbReference type="InterPro" id="IPR003615">
    <property type="entry name" value="HNH_nuc"/>
</dbReference>
<keyword evidence="2" id="KW-0378">Hydrolase</keyword>
<gene>
    <name evidence="2" type="ORF">KJP28_17560</name>
</gene>
<keyword evidence="2" id="KW-0540">Nuclease</keyword>
<keyword evidence="3" id="KW-1185">Reference proteome</keyword>
<dbReference type="EMBL" id="JAHUZE010000004">
    <property type="protein sequence ID" value="MBV7380736.1"/>
    <property type="molecule type" value="Genomic_DNA"/>
</dbReference>
<name>A0ABS6T642_9RHOB</name>
<evidence type="ECO:0000313" key="3">
    <source>
        <dbReference type="Proteomes" id="UP000756530"/>
    </source>
</evidence>
<protein>
    <submittedName>
        <fullName evidence="2">HNH endonuclease</fullName>
    </submittedName>
</protein>
<evidence type="ECO:0000259" key="1">
    <source>
        <dbReference type="Pfam" id="PF01844"/>
    </source>
</evidence>
<reference evidence="2 3" key="1">
    <citation type="submission" date="2021-05" db="EMBL/GenBank/DDBJ databases">
        <title>Culturable bacteria isolated from Daya Bay.</title>
        <authorList>
            <person name="Zheng W."/>
            <person name="Yu S."/>
            <person name="Huang Y."/>
        </authorList>
    </citation>
    <scope>NUCLEOTIDE SEQUENCE [LARGE SCALE GENOMIC DNA]</scope>
    <source>
        <strain evidence="2 3">DP4N28-5</strain>
    </source>
</reference>
<dbReference type="RefSeq" id="WP_218393923.1">
    <property type="nucleotide sequence ID" value="NZ_JAHUZE010000004.1"/>
</dbReference>
<proteinExistence type="predicted"/>
<dbReference type="GO" id="GO:0004519">
    <property type="term" value="F:endonuclease activity"/>
    <property type="evidence" value="ECO:0007669"/>
    <property type="project" value="UniProtKB-KW"/>
</dbReference>
<accession>A0ABS6T642</accession>
<sequence length="230" mass="26049">MNHKEKLVIFGTWQTASTPTMRVILKDEWEYANGRKQPAFAEAKEYAQLVLHDGYRLKTFSMGQELIDPTMKSETVRITEFDPNLKSGRLVYDRGTYFAYSEDGVFYFPDEWASDVPTVLEPLLEGSRRTVSVSAVERNSAARALCLEHYGLDCQVCGMNFGETFGELGEGFIHVHHVSPLSETRAERRVDPIEDLVPVCPNCHAMLHREVPPLSVNDLRSILNKPGIRS</sequence>
<evidence type="ECO:0000313" key="2">
    <source>
        <dbReference type="EMBL" id="MBV7380736.1"/>
    </source>
</evidence>
<comment type="caution">
    <text evidence="2">The sequence shown here is derived from an EMBL/GenBank/DDBJ whole genome shotgun (WGS) entry which is preliminary data.</text>
</comment>
<dbReference type="Proteomes" id="UP000756530">
    <property type="component" value="Unassembled WGS sequence"/>
</dbReference>
<dbReference type="CDD" id="cd00085">
    <property type="entry name" value="HNHc"/>
    <property type="match status" value="1"/>
</dbReference>
<organism evidence="2 3">
    <name type="scientific">Maritimibacter dapengensis</name>
    <dbReference type="NCBI Taxonomy" id="2836868"/>
    <lineage>
        <taxon>Bacteria</taxon>
        <taxon>Pseudomonadati</taxon>
        <taxon>Pseudomonadota</taxon>
        <taxon>Alphaproteobacteria</taxon>
        <taxon>Rhodobacterales</taxon>
        <taxon>Roseobacteraceae</taxon>
        <taxon>Maritimibacter</taxon>
    </lineage>
</organism>